<accession>A0ABT4UDW3</accession>
<dbReference type="SUPFAM" id="SSF53448">
    <property type="entry name" value="Nucleotide-diphospho-sugar transferases"/>
    <property type="match status" value="1"/>
</dbReference>
<dbReference type="Proteomes" id="UP001527866">
    <property type="component" value="Unassembled WGS sequence"/>
</dbReference>
<keyword evidence="2" id="KW-0808">Transferase</keyword>
<keyword evidence="3" id="KW-1185">Reference proteome</keyword>
<organism evidence="2 3">
    <name type="scientific">Nocardiopsis endophytica</name>
    <dbReference type="NCBI Taxonomy" id="3018445"/>
    <lineage>
        <taxon>Bacteria</taxon>
        <taxon>Bacillati</taxon>
        <taxon>Actinomycetota</taxon>
        <taxon>Actinomycetes</taxon>
        <taxon>Streptosporangiales</taxon>
        <taxon>Nocardiopsidaceae</taxon>
        <taxon>Nocardiopsis</taxon>
    </lineage>
</organism>
<evidence type="ECO:0000256" key="1">
    <source>
        <dbReference type="SAM" id="MobiDB-lite"/>
    </source>
</evidence>
<feature type="compositionally biased region" description="Basic and acidic residues" evidence="1">
    <location>
        <begin position="480"/>
        <end position="500"/>
    </location>
</feature>
<dbReference type="RefSeq" id="WP_270690807.1">
    <property type="nucleotide sequence ID" value="NZ_JAQFWQ010000179.1"/>
</dbReference>
<dbReference type="Gene3D" id="3.90.550.10">
    <property type="entry name" value="Spore Coat Polysaccharide Biosynthesis Protein SpsA, Chain A"/>
    <property type="match status" value="1"/>
</dbReference>
<sequence>MLPHRHSESHPAGVRPAESGRRGPARVYRNDWTGLHPPDPGCWTPRLAVSTVVTALGGERLDLTLAALSVQTYPAHLHEVLVIAADDVALPEDPGGSVRVERVPAGTGAASACALAARLAEGDIICWLDAGMLVDPFYAEAHARWHHMRPDCVTLADVLSARDVLVDPADVAVMALSGDMADTLGGEGACADRDALLDATGDLAEADDRARRAFTRSACAVRTALYRAAAGEDPVGEAELADRLWTAGALFLPDRDAPAWSTGAAGTALPAPDEGRSRPPRVRAVVDIGGADYDMVRGCVDRLLDAGEPDIGVDLVADWEGERVSEEALLELRLVQAAYLADARVRFVPDPPRTGFPSPYLLQLPVAWGLSPDTLGLLTDRAERAHAGVVELVPESAPTPGAGVRLWRTRALARALRERCEGERLADAVAEVYGRYRIQAGEGALVDLTDPEACHYRSEPLRTGGGNAEPEAYGDGAEDTDTRPWRQKDGGTADGLRRDDENDEHDEGDGDGDRDGEDAGDGRIRSLVAAARASVARAARACASACTAPLRFMR</sequence>
<gene>
    <name evidence="2" type="ORF">O4J56_31340</name>
</gene>
<comment type="caution">
    <text evidence="2">The sequence shown here is derived from an EMBL/GenBank/DDBJ whole genome shotgun (WGS) entry which is preliminary data.</text>
</comment>
<proteinExistence type="predicted"/>
<feature type="region of interest" description="Disordered" evidence="1">
    <location>
        <begin position="456"/>
        <end position="521"/>
    </location>
</feature>
<reference evidence="2 3" key="1">
    <citation type="submission" date="2023-01" db="EMBL/GenBank/DDBJ databases">
        <title>Draft genome sequence of Nocardiopsis sp. RSe5-2 isolated from halophytes.</title>
        <authorList>
            <person name="Duangmal K."/>
            <person name="Chantavorakit T."/>
        </authorList>
    </citation>
    <scope>NUCLEOTIDE SEQUENCE [LARGE SCALE GENOMIC DNA]</scope>
    <source>
        <strain evidence="2 3">RSe5-2</strain>
    </source>
</reference>
<feature type="compositionally biased region" description="Acidic residues" evidence="1">
    <location>
        <begin position="501"/>
        <end position="519"/>
    </location>
</feature>
<dbReference type="GO" id="GO:0016740">
    <property type="term" value="F:transferase activity"/>
    <property type="evidence" value="ECO:0007669"/>
    <property type="project" value="UniProtKB-KW"/>
</dbReference>
<name>A0ABT4UDW3_9ACTN</name>
<evidence type="ECO:0000313" key="2">
    <source>
        <dbReference type="EMBL" id="MDA2815178.1"/>
    </source>
</evidence>
<dbReference type="EMBL" id="JAQFWQ010000179">
    <property type="protein sequence ID" value="MDA2815178.1"/>
    <property type="molecule type" value="Genomic_DNA"/>
</dbReference>
<dbReference type="CDD" id="cd00761">
    <property type="entry name" value="Glyco_tranf_GTA_type"/>
    <property type="match status" value="1"/>
</dbReference>
<protein>
    <submittedName>
        <fullName evidence="2">Glycosyl transferase family 2</fullName>
    </submittedName>
</protein>
<evidence type="ECO:0000313" key="3">
    <source>
        <dbReference type="Proteomes" id="UP001527866"/>
    </source>
</evidence>
<dbReference type="InterPro" id="IPR029044">
    <property type="entry name" value="Nucleotide-diphossugar_trans"/>
</dbReference>
<feature type="region of interest" description="Disordered" evidence="1">
    <location>
        <begin position="1"/>
        <end position="25"/>
    </location>
</feature>